<feature type="signal peptide" evidence="1">
    <location>
        <begin position="1"/>
        <end position="22"/>
    </location>
</feature>
<protein>
    <recommendedName>
        <fullName evidence="4">Secreted protein</fullName>
    </recommendedName>
</protein>
<reference evidence="2" key="1">
    <citation type="submission" date="2023-03" db="EMBL/GenBank/DDBJ databases">
        <title>Massive genome expansion in bonnet fungi (Mycena s.s.) driven by repeated elements and novel gene families across ecological guilds.</title>
        <authorList>
            <consortium name="Lawrence Berkeley National Laboratory"/>
            <person name="Harder C.B."/>
            <person name="Miyauchi S."/>
            <person name="Viragh M."/>
            <person name="Kuo A."/>
            <person name="Thoen E."/>
            <person name="Andreopoulos B."/>
            <person name="Lu D."/>
            <person name="Skrede I."/>
            <person name="Drula E."/>
            <person name="Henrissat B."/>
            <person name="Morin E."/>
            <person name="Kohler A."/>
            <person name="Barry K."/>
            <person name="LaButti K."/>
            <person name="Morin E."/>
            <person name="Salamov A."/>
            <person name="Lipzen A."/>
            <person name="Mereny Z."/>
            <person name="Hegedus B."/>
            <person name="Baldrian P."/>
            <person name="Stursova M."/>
            <person name="Weitz H."/>
            <person name="Taylor A."/>
            <person name="Grigoriev I.V."/>
            <person name="Nagy L.G."/>
            <person name="Martin F."/>
            <person name="Kauserud H."/>
        </authorList>
    </citation>
    <scope>NUCLEOTIDE SEQUENCE</scope>
    <source>
        <strain evidence="2">CBHHK200</strain>
    </source>
</reference>
<keyword evidence="3" id="KW-1185">Reference proteome</keyword>
<evidence type="ECO:0000313" key="2">
    <source>
        <dbReference type="EMBL" id="KAJ7041401.1"/>
    </source>
</evidence>
<organism evidence="2 3">
    <name type="scientific">Mycena alexandri</name>
    <dbReference type="NCBI Taxonomy" id="1745969"/>
    <lineage>
        <taxon>Eukaryota</taxon>
        <taxon>Fungi</taxon>
        <taxon>Dikarya</taxon>
        <taxon>Basidiomycota</taxon>
        <taxon>Agaricomycotina</taxon>
        <taxon>Agaricomycetes</taxon>
        <taxon>Agaricomycetidae</taxon>
        <taxon>Agaricales</taxon>
        <taxon>Marasmiineae</taxon>
        <taxon>Mycenaceae</taxon>
        <taxon>Mycena</taxon>
    </lineage>
</organism>
<dbReference type="EMBL" id="JARJCM010000017">
    <property type="protein sequence ID" value="KAJ7041401.1"/>
    <property type="molecule type" value="Genomic_DNA"/>
</dbReference>
<feature type="chain" id="PRO_5042108808" description="Secreted protein" evidence="1">
    <location>
        <begin position="23"/>
        <end position="194"/>
    </location>
</feature>
<comment type="caution">
    <text evidence="2">The sequence shown here is derived from an EMBL/GenBank/DDBJ whole genome shotgun (WGS) entry which is preliminary data.</text>
</comment>
<evidence type="ECO:0008006" key="4">
    <source>
        <dbReference type="Google" id="ProtNLM"/>
    </source>
</evidence>
<sequence>MPRRSCCMLLLLHAALQRRAVASGEMLTSLLVVHLCSCSLGAQRRPTAPDALLPPSCRLQCHARPRQSHSHRARFLTLVPVLPDSSSLAGDPPQQLHPRVPRAPPVSSSTFCAILGVSAQRSDTYHPHLGPLHLGDIPRDELPTPCSVPCRPGDVSYGISNQFYSSLYLVYFVYTTSRLDNALANILFLLYLVW</sequence>
<keyword evidence="1" id="KW-0732">Signal</keyword>
<gene>
    <name evidence="2" type="ORF">C8F04DRAFT_1253101</name>
</gene>
<accession>A0AAD6T7T0</accession>
<dbReference type="AlphaFoldDB" id="A0AAD6T7T0"/>
<name>A0AAD6T7T0_9AGAR</name>
<evidence type="ECO:0000313" key="3">
    <source>
        <dbReference type="Proteomes" id="UP001218188"/>
    </source>
</evidence>
<dbReference type="Proteomes" id="UP001218188">
    <property type="component" value="Unassembled WGS sequence"/>
</dbReference>
<proteinExistence type="predicted"/>
<evidence type="ECO:0000256" key="1">
    <source>
        <dbReference type="SAM" id="SignalP"/>
    </source>
</evidence>